<sequence length="196" mass="22525">MPVESIFSSSWPTLDQTWPLRHQRGLIILDRFISNEFGPTINLLLTLENLSKNGILFLWARGEREKASGLRVKVDPKSMLVLVSPGSHRASSSPLIPPITFLQDWDGWYHRSTSFSVLPLFPYPQPPKATLFLVWYQPFFSIPLLAFPISHYRFTIFSLASPFELLSAARSFIFVSSLLTILIDIPQHLRMRERIN</sequence>
<dbReference type="Proteomes" id="UP001055811">
    <property type="component" value="Linkage Group LG01"/>
</dbReference>
<organism evidence="1 2">
    <name type="scientific">Cichorium intybus</name>
    <name type="common">Chicory</name>
    <dbReference type="NCBI Taxonomy" id="13427"/>
    <lineage>
        <taxon>Eukaryota</taxon>
        <taxon>Viridiplantae</taxon>
        <taxon>Streptophyta</taxon>
        <taxon>Embryophyta</taxon>
        <taxon>Tracheophyta</taxon>
        <taxon>Spermatophyta</taxon>
        <taxon>Magnoliopsida</taxon>
        <taxon>eudicotyledons</taxon>
        <taxon>Gunneridae</taxon>
        <taxon>Pentapetalae</taxon>
        <taxon>asterids</taxon>
        <taxon>campanulids</taxon>
        <taxon>Asterales</taxon>
        <taxon>Asteraceae</taxon>
        <taxon>Cichorioideae</taxon>
        <taxon>Cichorieae</taxon>
        <taxon>Cichoriinae</taxon>
        <taxon>Cichorium</taxon>
    </lineage>
</organism>
<reference evidence="2" key="1">
    <citation type="journal article" date="2022" name="Mol. Ecol. Resour.">
        <title>The genomes of chicory, endive, great burdock and yacon provide insights into Asteraceae palaeo-polyploidization history and plant inulin production.</title>
        <authorList>
            <person name="Fan W."/>
            <person name="Wang S."/>
            <person name="Wang H."/>
            <person name="Wang A."/>
            <person name="Jiang F."/>
            <person name="Liu H."/>
            <person name="Zhao H."/>
            <person name="Xu D."/>
            <person name="Zhang Y."/>
        </authorList>
    </citation>
    <scope>NUCLEOTIDE SEQUENCE [LARGE SCALE GENOMIC DNA]</scope>
    <source>
        <strain evidence="2">cv. Punajuju</strain>
    </source>
</reference>
<gene>
    <name evidence="1" type="ORF">L2E82_01774</name>
</gene>
<comment type="caution">
    <text evidence="1">The sequence shown here is derived from an EMBL/GenBank/DDBJ whole genome shotgun (WGS) entry which is preliminary data.</text>
</comment>
<accession>A0ACB9H1D0</accession>
<name>A0ACB9H1D0_CICIN</name>
<dbReference type="EMBL" id="CM042009">
    <property type="protein sequence ID" value="KAI3788990.1"/>
    <property type="molecule type" value="Genomic_DNA"/>
</dbReference>
<proteinExistence type="predicted"/>
<protein>
    <submittedName>
        <fullName evidence="1">Uncharacterized protein</fullName>
    </submittedName>
</protein>
<reference evidence="1 2" key="2">
    <citation type="journal article" date="2022" name="Mol. Ecol. Resour.">
        <title>The genomes of chicory, endive, great burdock and yacon provide insights into Asteraceae paleo-polyploidization history and plant inulin production.</title>
        <authorList>
            <person name="Fan W."/>
            <person name="Wang S."/>
            <person name="Wang H."/>
            <person name="Wang A."/>
            <person name="Jiang F."/>
            <person name="Liu H."/>
            <person name="Zhao H."/>
            <person name="Xu D."/>
            <person name="Zhang Y."/>
        </authorList>
    </citation>
    <scope>NUCLEOTIDE SEQUENCE [LARGE SCALE GENOMIC DNA]</scope>
    <source>
        <strain evidence="2">cv. Punajuju</strain>
        <tissue evidence="1">Leaves</tissue>
    </source>
</reference>
<evidence type="ECO:0000313" key="2">
    <source>
        <dbReference type="Proteomes" id="UP001055811"/>
    </source>
</evidence>
<keyword evidence="2" id="KW-1185">Reference proteome</keyword>
<evidence type="ECO:0000313" key="1">
    <source>
        <dbReference type="EMBL" id="KAI3788990.1"/>
    </source>
</evidence>